<keyword evidence="1" id="KW-0732">Signal</keyword>
<name>A0AAD9RXR9_9HYME</name>
<keyword evidence="3" id="KW-1185">Reference proteome</keyword>
<evidence type="ECO:0000313" key="3">
    <source>
        <dbReference type="Proteomes" id="UP001258017"/>
    </source>
</evidence>
<reference evidence="2" key="2">
    <citation type="journal article" date="2023" name="Commun. Biol.">
        <title>Intrasexual cuticular hydrocarbon dimorphism in a wasp sheds light on hydrocarbon biosynthesis genes in Hymenoptera.</title>
        <authorList>
            <person name="Moris V.C."/>
            <person name="Podsiadlowski L."/>
            <person name="Martin S."/>
            <person name="Oeyen J.P."/>
            <person name="Donath A."/>
            <person name="Petersen M."/>
            <person name="Wilbrandt J."/>
            <person name="Misof B."/>
            <person name="Liedtke D."/>
            <person name="Thamm M."/>
            <person name="Scheiner R."/>
            <person name="Schmitt T."/>
            <person name="Niehuis O."/>
        </authorList>
    </citation>
    <scope>NUCLEOTIDE SEQUENCE</scope>
    <source>
        <strain evidence="2">GBR_01_08_01A</strain>
    </source>
</reference>
<evidence type="ECO:0000256" key="1">
    <source>
        <dbReference type="SAM" id="SignalP"/>
    </source>
</evidence>
<accession>A0AAD9RXR9</accession>
<protein>
    <submittedName>
        <fullName evidence="2">Uncharacterized protein</fullName>
    </submittedName>
</protein>
<organism evidence="2 3">
    <name type="scientific">Odynerus spinipes</name>
    <dbReference type="NCBI Taxonomy" id="1348599"/>
    <lineage>
        <taxon>Eukaryota</taxon>
        <taxon>Metazoa</taxon>
        <taxon>Ecdysozoa</taxon>
        <taxon>Arthropoda</taxon>
        <taxon>Hexapoda</taxon>
        <taxon>Insecta</taxon>
        <taxon>Pterygota</taxon>
        <taxon>Neoptera</taxon>
        <taxon>Endopterygota</taxon>
        <taxon>Hymenoptera</taxon>
        <taxon>Apocrita</taxon>
        <taxon>Aculeata</taxon>
        <taxon>Vespoidea</taxon>
        <taxon>Vespidae</taxon>
        <taxon>Eumeninae</taxon>
        <taxon>Odynerus</taxon>
    </lineage>
</organism>
<dbReference type="Proteomes" id="UP001258017">
    <property type="component" value="Unassembled WGS sequence"/>
</dbReference>
<proteinExistence type="predicted"/>
<gene>
    <name evidence="2" type="ORF">KPH14_003681</name>
</gene>
<sequence>MRLLIVLAVPLVIASTDAKYILAPLYDYRGPPAPLASDGRVMETPEVRRARNAHMAAHAATLARIREIERNDYNERMMMQVQAAPMMPMKPAVRTLSIAPLSPDGRVVDTAEVAQAKAVHLAAHARATRLAAAAAAAASQYRLDIYNGRRNLVYLPLRINYAVSPVGYRGPIAPIGPDGHVMETPEVAMARAAHMKARAHALAMVSHRESNYY</sequence>
<dbReference type="AlphaFoldDB" id="A0AAD9RXR9"/>
<comment type="caution">
    <text evidence="2">The sequence shown here is derived from an EMBL/GenBank/DDBJ whole genome shotgun (WGS) entry which is preliminary data.</text>
</comment>
<reference evidence="2" key="1">
    <citation type="submission" date="2021-08" db="EMBL/GenBank/DDBJ databases">
        <authorList>
            <person name="Misof B."/>
            <person name="Oliver O."/>
            <person name="Podsiadlowski L."/>
            <person name="Donath A."/>
            <person name="Peters R."/>
            <person name="Mayer C."/>
            <person name="Rust J."/>
            <person name="Gunkel S."/>
            <person name="Lesny P."/>
            <person name="Martin S."/>
            <person name="Oeyen J.P."/>
            <person name="Petersen M."/>
            <person name="Panagiotis P."/>
            <person name="Wilbrandt J."/>
            <person name="Tanja T."/>
        </authorList>
    </citation>
    <scope>NUCLEOTIDE SEQUENCE</scope>
    <source>
        <strain evidence="2">GBR_01_08_01A</strain>
        <tissue evidence="2">Thorax + abdomen</tissue>
    </source>
</reference>
<feature type="signal peptide" evidence="1">
    <location>
        <begin position="1"/>
        <end position="18"/>
    </location>
</feature>
<dbReference type="EMBL" id="JAIFRP010000006">
    <property type="protein sequence ID" value="KAK2587548.1"/>
    <property type="molecule type" value="Genomic_DNA"/>
</dbReference>
<feature type="chain" id="PRO_5042201636" evidence="1">
    <location>
        <begin position="19"/>
        <end position="213"/>
    </location>
</feature>
<evidence type="ECO:0000313" key="2">
    <source>
        <dbReference type="EMBL" id="KAK2587548.1"/>
    </source>
</evidence>